<comment type="caution">
    <text evidence="2">The sequence shown here is derived from an EMBL/GenBank/DDBJ whole genome shotgun (WGS) entry which is preliminary data.</text>
</comment>
<evidence type="ECO:0000313" key="3">
    <source>
        <dbReference type="Proteomes" id="UP001597368"/>
    </source>
</evidence>
<dbReference type="SUPFAM" id="SSF52540">
    <property type="entry name" value="P-loop containing nucleoside triphosphate hydrolases"/>
    <property type="match status" value="1"/>
</dbReference>
<dbReference type="InterPro" id="IPR041664">
    <property type="entry name" value="AAA_16"/>
</dbReference>
<name>A0ABW4SW21_9ACTN</name>
<proteinExistence type="predicted"/>
<gene>
    <name evidence="2" type="ORF">ACFSKW_18270</name>
</gene>
<dbReference type="InterPro" id="IPR027417">
    <property type="entry name" value="P-loop_NTPase"/>
</dbReference>
<dbReference type="EMBL" id="JBHUFV010000029">
    <property type="protein sequence ID" value="MFD1933411.1"/>
    <property type="molecule type" value="Genomic_DNA"/>
</dbReference>
<organism evidence="2 3">
    <name type="scientific">Nonomuraea mangrovi</name>
    <dbReference type="NCBI Taxonomy" id="2316207"/>
    <lineage>
        <taxon>Bacteria</taxon>
        <taxon>Bacillati</taxon>
        <taxon>Actinomycetota</taxon>
        <taxon>Actinomycetes</taxon>
        <taxon>Streptosporangiales</taxon>
        <taxon>Streptosporangiaceae</taxon>
        <taxon>Nonomuraea</taxon>
    </lineage>
</organism>
<evidence type="ECO:0000259" key="1">
    <source>
        <dbReference type="Pfam" id="PF13191"/>
    </source>
</evidence>
<keyword evidence="3" id="KW-1185">Reference proteome</keyword>
<dbReference type="Pfam" id="PF13191">
    <property type="entry name" value="AAA_16"/>
    <property type="match status" value="1"/>
</dbReference>
<feature type="domain" description="Orc1-like AAA ATPase" evidence="1">
    <location>
        <begin position="4"/>
        <end position="58"/>
    </location>
</feature>
<protein>
    <submittedName>
        <fullName evidence="2">AAA family ATPase</fullName>
    </submittedName>
</protein>
<dbReference type="Proteomes" id="UP001597368">
    <property type="component" value="Unassembled WGS sequence"/>
</dbReference>
<sequence length="90" mass="9270">MAVLRDAIAQLRAGTGGVVLVDGEPGIGKSSLVAAAARSRAVARPAPDGRQQEQSAAFRRTGLELIDDLLVGLAEHADIAPRSMTPPGAW</sequence>
<evidence type="ECO:0000313" key="2">
    <source>
        <dbReference type="EMBL" id="MFD1933411.1"/>
    </source>
</evidence>
<accession>A0ABW4SW21</accession>
<reference evidence="3" key="1">
    <citation type="journal article" date="2019" name="Int. J. Syst. Evol. Microbiol.">
        <title>The Global Catalogue of Microorganisms (GCM) 10K type strain sequencing project: providing services to taxonomists for standard genome sequencing and annotation.</title>
        <authorList>
            <consortium name="The Broad Institute Genomics Platform"/>
            <consortium name="The Broad Institute Genome Sequencing Center for Infectious Disease"/>
            <person name="Wu L."/>
            <person name="Ma J."/>
        </authorList>
    </citation>
    <scope>NUCLEOTIDE SEQUENCE [LARGE SCALE GENOMIC DNA]</scope>
    <source>
        <strain evidence="3">ICMP 6774ER</strain>
    </source>
</reference>
<dbReference type="RefSeq" id="WP_379573464.1">
    <property type="nucleotide sequence ID" value="NZ_JBHUFV010000029.1"/>
</dbReference>